<organism evidence="2 3">
    <name type="scientific">Mycolicibacillus koreensis</name>
    <dbReference type="NCBI Taxonomy" id="1069220"/>
    <lineage>
        <taxon>Bacteria</taxon>
        <taxon>Bacillati</taxon>
        <taxon>Actinomycetota</taxon>
        <taxon>Actinomycetes</taxon>
        <taxon>Mycobacteriales</taxon>
        <taxon>Mycobacteriaceae</taxon>
        <taxon>Mycolicibacillus</taxon>
    </lineage>
</organism>
<dbReference type="GO" id="GO:0016491">
    <property type="term" value="F:oxidoreductase activity"/>
    <property type="evidence" value="ECO:0007669"/>
    <property type="project" value="InterPro"/>
</dbReference>
<sequence length="392" mass="40190">MSKTVVVLGAGTAGRAAAERLRAVLSPADRVVMIDRTFSGSLGLSALRVLGGWRRPEDVTATLKQTALLGVSLQTGEVAAVDTAAATVSYRAGDAEHSLAYDALLIALGAELDTAALPGLDAAISAGRAAQFYTPDGADALRRSVEQFTAGRIVVVIPPPPFKCPPAPYEAAFLLADQLGERLTGSAVRLDVITAEPYPIPVVGPDVGAGVTELLSARGIGFHPGRSITGIGPDGATVTFADGGREHADLLAVVPPHACAAAQIVPDLVNADGWIPVAPDTLAAKAPGVWAVGDNTAVTLANGKPLPKAGVFAEGQALVAADQIARQLGYDAPEGVYTGDGGCLLVVGGGRAAKIAGRFLADAGPQVSLFPPTAKFHAEKEQLERDWLARWR</sequence>
<dbReference type="PANTHER" id="PTHR43755:SF1">
    <property type="entry name" value="FAD-DEPENDENT PYRIDINE NUCLEOTIDE-DISULPHIDE OXIDOREDUCTASE"/>
    <property type="match status" value="1"/>
</dbReference>
<dbReference type="Gene3D" id="3.50.50.60">
    <property type="entry name" value="FAD/NAD(P)-binding domain"/>
    <property type="match status" value="2"/>
</dbReference>
<dbReference type="Pfam" id="PF07992">
    <property type="entry name" value="Pyr_redox_2"/>
    <property type="match status" value="1"/>
</dbReference>
<evidence type="ECO:0000313" key="2">
    <source>
        <dbReference type="EMBL" id="OSC24880.1"/>
    </source>
</evidence>
<dbReference type="PANTHER" id="PTHR43755">
    <property type="match status" value="1"/>
</dbReference>
<dbReference type="Proteomes" id="UP000193577">
    <property type="component" value="Unassembled WGS sequence"/>
</dbReference>
<evidence type="ECO:0000259" key="1">
    <source>
        <dbReference type="Pfam" id="PF07992"/>
    </source>
</evidence>
<reference evidence="2 3" key="1">
    <citation type="submission" date="2017-04" db="EMBL/GenBank/DDBJ databases">
        <title>The new phylogeny of genus Mycobacterium.</title>
        <authorList>
            <person name="Tortoli E."/>
            <person name="Trovato A."/>
            <person name="Cirillo D.M."/>
        </authorList>
    </citation>
    <scope>NUCLEOTIDE SEQUENCE [LARGE SCALE GENOMIC DNA]</scope>
    <source>
        <strain evidence="2 3">KCTC 19819</strain>
    </source>
</reference>
<dbReference type="InterPro" id="IPR023753">
    <property type="entry name" value="FAD/NAD-binding_dom"/>
</dbReference>
<feature type="domain" description="FAD/NAD(P)-binding" evidence="1">
    <location>
        <begin position="4"/>
        <end position="156"/>
    </location>
</feature>
<keyword evidence="3" id="KW-1185">Reference proteome</keyword>
<dbReference type="RefSeq" id="WP_085305780.1">
    <property type="nucleotide sequence ID" value="NZ_AP022594.1"/>
</dbReference>
<comment type="caution">
    <text evidence="2">The sequence shown here is derived from an EMBL/GenBank/DDBJ whole genome shotgun (WGS) entry which is preliminary data.</text>
</comment>
<evidence type="ECO:0000313" key="3">
    <source>
        <dbReference type="Proteomes" id="UP000193577"/>
    </source>
</evidence>
<dbReference type="SUPFAM" id="SSF51905">
    <property type="entry name" value="FAD/NAD(P)-binding domain"/>
    <property type="match status" value="2"/>
</dbReference>
<proteinExistence type="predicted"/>
<gene>
    <name evidence="2" type="ORF">B8W67_19370</name>
</gene>
<dbReference type="AlphaFoldDB" id="A0AA91PAV2"/>
<dbReference type="EMBL" id="NCXO01000075">
    <property type="protein sequence ID" value="OSC24880.1"/>
    <property type="molecule type" value="Genomic_DNA"/>
</dbReference>
<dbReference type="PRINTS" id="PR00368">
    <property type="entry name" value="FADPNR"/>
</dbReference>
<accession>A0AA91PAV2</accession>
<dbReference type="InterPro" id="IPR036188">
    <property type="entry name" value="FAD/NAD-bd_sf"/>
</dbReference>
<name>A0AA91PAV2_9MYCO</name>
<protein>
    <recommendedName>
        <fullName evidence="1">FAD/NAD(P)-binding domain-containing protein</fullName>
    </recommendedName>
</protein>
<dbReference type="InterPro" id="IPR052541">
    <property type="entry name" value="SQRD"/>
</dbReference>